<dbReference type="EMBL" id="LCRO01000016">
    <property type="protein sequence ID" value="KKW35159.1"/>
    <property type="molecule type" value="Genomic_DNA"/>
</dbReference>
<accession>A0A0G2AQY8</accession>
<feature type="non-terminal residue" evidence="1">
    <location>
        <position position="1"/>
    </location>
</feature>
<evidence type="ECO:0000313" key="2">
    <source>
        <dbReference type="Proteomes" id="UP000034740"/>
    </source>
</evidence>
<sequence length="157" mass="17540">RATSSASRVSTTRNTSALCARMVCHPNCNDSPTKNGGCFISCCWLLYTRFLELAFGRICRRANPPAAPAHGPAIAGQRSAVQFLTGRTQVRPSPVNKHAKTRHKAGLRFRLLRGQELHLRPSGYAYHYGFRRSKIDLWSGLYLLPFCTVYKSRESAV</sequence>
<comment type="caution">
    <text evidence="1">The sequence shown here is derived from an EMBL/GenBank/DDBJ whole genome shotgun (WGS) entry which is preliminary data.</text>
</comment>
<name>A0A0G2AQY8_9BACT</name>
<proteinExistence type="predicted"/>
<dbReference type="Proteomes" id="UP000034740">
    <property type="component" value="Unassembled WGS sequence"/>
</dbReference>
<gene>
    <name evidence="1" type="ORF">UY83_C0016G0001</name>
</gene>
<reference evidence="1 2" key="1">
    <citation type="journal article" date="2015" name="Nature">
        <title>rRNA introns, odd ribosomes, and small enigmatic genomes across a large radiation of phyla.</title>
        <authorList>
            <person name="Brown C.T."/>
            <person name="Hug L.A."/>
            <person name="Thomas B.C."/>
            <person name="Sharon I."/>
            <person name="Castelle C.J."/>
            <person name="Singh A."/>
            <person name="Wilkins M.J."/>
            <person name="Williams K.H."/>
            <person name="Banfield J.F."/>
        </authorList>
    </citation>
    <scope>NUCLEOTIDE SEQUENCE [LARGE SCALE GENOMIC DNA]</scope>
</reference>
<dbReference type="AlphaFoldDB" id="A0A0G2AQY8"/>
<protein>
    <submittedName>
        <fullName evidence="1">Uncharacterized protein</fullName>
    </submittedName>
</protein>
<organism evidence="1 2">
    <name type="scientific">Candidatus Adlerbacteria bacterium GW2011_GWA1_54_10</name>
    <dbReference type="NCBI Taxonomy" id="1618605"/>
    <lineage>
        <taxon>Bacteria</taxon>
        <taxon>Candidatus Adleribacteriota</taxon>
    </lineage>
</organism>
<evidence type="ECO:0000313" key="1">
    <source>
        <dbReference type="EMBL" id="KKW35159.1"/>
    </source>
</evidence>